<gene>
    <name evidence="1" type="ORF">GcM3_190050</name>
</gene>
<dbReference type="EMBL" id="MCBQ01019005">
    <property type="protein sequence ID" value="RKF57238.1"/>
    <property type="molecule type" value="Genomic_DNA"/>
</dbReference>
<proteinExistence type="predicted"/>
<comment type="caution">
    <text evidence="1">The sequence shown here is derived from an EMBL/GenBank/DDBJ whole genome shotgun (WGS) entry which is preliminary data.</text>
</comment>
<name>A0A420HIM7_9PEZI</name>
<dbReference type="AlphaFoldDB" id="A0A420HIM7"/>
<sequence>MLKIMLKIKWNCLPKSMSWVTFECHWEYGLYAKKNPPLICFRHRKISTETLQALGYNNELEAEMDLFDELADNIEIICKAMNSTSPMDMKFFLNHLKENEVVADITSDKDIMETTRAQHLVLEVGEEEAGEELPAITYEREGNNSTYLTMLGQRMKEISKDQIKVTRQTRLDDYPK</sequence>
<reference evidence="1 2" key="1">
    <citation type="journal article" date="2018" name="BMC Genomics">
        <title>Comparative genome analyses reveal sequence features reflecting distinct modes of host-adaptation between dicot and monocot powdery mildew.</title>
        <authorList>
            <person name="Wu Y."/>
            <person name="Ma X."/>
            <person name="Pan Z."/>
            <person name="Kale S.D."/>
            <person name="Song Y."/>
            <person name="King H."/>
            <person name="Zhang Q."/>
            <person name="Presley C."/>
            <person name="Deng X."/>
            <person name="Wei C.I."/>
            <person name="Xiao S."/>
        </authorList>
    </citation>
    <scope>NUCLEOTIDE SEQUENCE [LARGE SCALE GENOMIC DNA]</scope>
    <source>
        <strain evidence="1">UMSG3</strain>
    </source>
</reference>
<dbReference type="Proteomes" id="UP000283383">
    <property type="component" value="Unassembled WGS sequence"/>
</dbReference>
<accession>A0A420HIM7</accession>
<keyword evidence="2" id="KW-1185">Reference proteome</keyword>
<protein>
    <submittedName>
        <fullName evidence="1">Uncharacterized protein</fullName>
    </submittedName>
</protein>
<evidence type="ECO:0000313" key="2">
    <source>
        <dbReference type="Proteomes" id="UP000283383"/>
    </source>
</evidence>
<organism evidence="1 2">
    <name type="scientific">Golovinomyces cichoracearum</name>
    <dbReference type="NCBI Taxonomy" id="62708"/>
    <lineage>
        <taxon>Eukaryota</taxon>
        <taxon>Fungi</taxon>
        <taxon>Dikarya</taxon>
        <taxon>Ascomycota</taxon>
        <taxon>Pezizomycotina</taxon>
        <taxon>Leotiomycetes</taxon>
        <taxon>Erysiphales</taxon>
        <taxon>Erysiphaceae</taxon>
        <taxon>Golovinomyces</taxon>
    </lineage>
</organism>
<evidence type="ECO:0000313" key="1">
    <source>
        <dbReference type="EMBL" id="RKF57238.1"/>
    </source>
</evidence>